<feature type="transmembrane region" description="Helical" evidence="6">
    <location>
        <begin position="83"/>
        <end position="103"/>
    </location>
</feature>
<dbReference type="Gene3D" id="1.20.1740.10">
    <property type="entry name" value="Amino acid/polyamine transporter I"/>
    <property type="match status" value="1"/>
</dbReference>
<feature type="transmembrane region" description="Helical" evidence="6">
    <location>
        <begin position="55"/>
        <end position="77"/>
    </location>
</feature>
<dbReference type="AlphaFoldDB" id="A0A8H5PKA4"/>
<evidence type="ECO:0000313" key="8">
    <source>
        <dbReference type="Proteomes" id="UP000546213"/>
    </source>
</evidence>
<gene>
    <name evidence="7" type="ORF">FPCIR_3185</name>
</gene>
<comment type="caution">
    <text evidence="7">The sequence shown here is derived from an EMBL/GenBank/DDBJ whole genome shotgun (WGS) entry which is preliminary data.</text>
</comment>
<dbReference type="PANTHER" id="PTHR45649:SF26">
    <property type="entry name" value="OS04G0435100 PROTEIN"/>
    <property type="match status" value="1"/>
</dbReference>
<keyword evidence="8" id="KW-1185">Reference proteome</keyword>
<proteinExistence type="predicted"/>
<dbReference type="GO" id="GO:0016020">
    <property type="term" value="C:membrane"/>
    <property type="evidence" value="ECO:0007669"/>
    <property type="project" value="UniProtKB-SubCell"/>
</dbReference>
<feature type="transmembrane region" description="Helical" evidence="6">
    <location>
        <begin position="176"/>
        <end position="192"/>
    </location>
</feature>
<dbReference type="EMBL" id="JAAOAS010000064">
    <property type="protein sequence ID" value="KAF5598362.1"/>
    <property type="molecule type" value="Genomic_DNA"/>
</dbReference>
<evidence type="ECO:0000256" key="3">
    <source>
        <dbReference type="ARBA" id="ARBA00022692"/>
    </source>
</evidence>
<name>A0A8H5PKA4_9HYPO</name>
<evidence type="ECO:0000256" key="4">
    <source>
        <dbReference type="ARBA" id="ARBA00022989"/>
    </source>
</evidence>
<keyword evidence="3 6" id="KW-0812">Transmembrane</keyword>
<feature type="transmembrane region" description="Helical" evidence="6">
    <location>
        <begin position="140"/>
        <end position="164"/>
    </location>
</feature>
<evidence type="ECO:0000256" key="2">
    <source>
        <dbReference type="ARBA" id="ARBA00022448"/>
    </source>
</evidence>
<dbReference type="InterPro" id="IPR002293">
    <property type="entry name" value="AA/rel_permease1"/>
</dbReference>
<feature type="transmembrane region" description="Helical" evidence="6">
    <location>
        <begin position="388"/>
        <end position="408"/>
    </location>
</feature>
<accession>A0A8H5PKA4</accession>
<keyword evidence="4 6" id="KW-1133">Transmembrane helix</keyword>
<evidence type="ECO:0000256" key="1">
    <source>
        <dbReference type="ARBA" id="ARBA00004141"/>
    </source>
</evidence>
<dbReference type="Proteomes" id="UP000546213">
    <property type="component" value="Unassembled WGS sequence"/>
</dbReference>
<evidence type="ECO:0000256" key="5">
    <source>
        <dbReference type="ARBA" id="ARBA00023136"/>
    </source>
</evidence>
<feature type="transmembrane region" description="Helical" evidence="6">
    <location>
        <begin position="341"/>
        <end position="368"/>
    </location>
</feature>
<feature type="transmembrane region" description="Helical" evidence="6">
    <location>
        <begin position="289"/>
        <end position="310"/>
    </location>
</feature>
<reference evidence="7 8" key="1">
    <citation type="submission" date="2020-05" db="EMBL/GenBank/DDBJ databases">
        <title>Identification and distribution of gene clusters putatively required for synthesis of sphingolipid metabolism inhibitors in phylogenetically diverse species of the filamentous fungus Fusarium.</title>
        <authorList>
            <person name="Kim H.-S."/>
            <person name="Busman M."/>
            <person name="Brown D.W."/>
            <person name="Divon H."/>
            <person name="Uhlig S."/>
            <person name="Proctor R.H."/>
        </authorList>
    </citation>
    <scope>NUCLEOTIDE SEQUENCE [LARGE SCALE GENOMIC DNA]</scope>
    <source>
        <strain evidence="7 8">NRRL 36939</strain>
    </source>
</reference>
<keyword evidence="2" id="KW-0813">Transport</keyword>
<sequence>MNDQYSSSASLLKGRRENYGILEPSIRDGETTTGTVEDLGYHASYRRIFEGLGSFALVLSVASPVCGIAIGSSYQIVYGGYWGLTWGWIIPAVLFFAQPLAIAELCSSMPVNGANYWWTAALSPMSFSRPLSFISGWITIMQIVTSLASVSFACGTSLVTIISVFHPEWHPSNSQVMGIAMSIVIFWGVTSFLRMESIAWICILSCSTVLLSTVIYTMALPITHSLRGLPFAPAAKVFGEYKNSSDWGQAVAVPMTFFSTAWAVAGWNAPSYVVEETKNARVVGPRSIVQTYLAMAILGMIVCIVSAFCIEDIESATLDPRGLPLYTLVFEHFGHKLGAGFFFMTTSTTVLGGSSFLLTSACQVAAFARDGGLPFSKTLAHVHEKTNMPIYSQAVLATGTLFVLLFGLSSMAGTIIFSLSVIANLLMLAHPILLRIFAQDRFVPGPFNLGKFSKPIHIWAFLTLVYMMILESFPPTKHWTAETFNYNWVVTLGALVFAVIGWFSLGHKYPGLDMTALDAWREHHARQSDSETVTD</sequence>
<keyword evidence="5 6" id="KW-0472">Membrane</keyword>
<dbReference type="PIRSF" id="PIRSF006060">
    <property type="entry name" value="AA_transporter"/>
    <property type="match status" value="1"/>
</dbReference>
<dbReference type="GO" id="GO:0022857">
    <property type="term" value="F:transmembrane transporter activity"/>
    <property type="evidence" value="ECO:0007669"/>
    <property type="project" value="InterPro"/>
</dbReference>
<feature type="transmembrane region" description="Helical" evidence="6">
    <location>
        <begin position="198"/>
        <end position="219"/>
    </location>
</feature>
<comment type="subcellular location">
    <subcellularLocation>
        <location evidence="1">Membrane</location>
        <topology evidence="1">Multi-pass membrane protein</topology>
    </subcellularLocation>
</comment>
<feature type="transmembrane region" description="Helical" evidence="6">
    <location>
        <begin position="115"/>
        <end position="134"/>
    </location>
</feature>
<feature type="transmembrane region" description="Helical" evidence="6">
    <location>
        <begin position="250"/>
        <end position="269"/>
    </location>
</feature>
<feature type="transmembrane region" description="Helical" evidence="6">
    <location>
        <begin position="486"/>
        <end position="505"/>
    </location>
</feature>
<feature type="transmembrane region" description="Helical" evidence="6">
    <location>
        <begin position="456"/>
        <end position="474"/>
    </location>
</feature>
<evidence type="ECO:0000256" key="6">
    <source>
        <dbReference type="SAM" id="Phobius"/>
    </source>
</evidence>
<organism evidence="7 8">
    <name type="scientific">Fusarium pseudocircinatum</name>
    <dbReference type="NCBI Taxonomy" id="56676"/>
    <lineage>
        <taxon>Eukaryota</taxon>
        <taxon>Fungi</taxon>
        <taxon>Dikarya</taxon>
        <taxon>Ascomycota</taxon>
        <taxon>Pezizomycotina</taxon>
        <taxon>Sordariomycetes</taxon>
        <taxon>Hypocreomycetidae</taxon>
        <taxon>Hypocreales</taxon>
        <taxon>Nectriaceae</taxon>
        <taxon>Fusarium</taxon>
        <taxon>Fusarium fujikuroi species complex</taxon>
    </lineage>
</organism>
<dbReference type="OrthoDB" id="4476201at2759"/>
<evidence type="ECO:0000313" key="7">
    <source>
        <dbReference type="EMBL" id="KAF5598362.1"/>
    </source>
</evidence>
<protein>
    <submittedName>
        <fullName evidence="7">Amino-acid permease</fullName>
    </submittedName>
</protein>
<dbReference type="PANTHER" id="PTHR45649">
    <property type="entry name" value="AMINO-ACID PERMEASE BAT1"/>
    <property type="match status" value="1"/>
</dbReference>
<dbReference type="Pfam" id="PF13520">
    <property type="entry name" value="AA_permease_2"/>
    <property type="match status" value="1"/>
</dbReference>